<feature type="domain" description="ABC3 transporter permease C-terminal" evidence="9">
    <location>
        <begin position="322"/>
        <end position="434"/>
    </location>
</feature>
<keyword evidence="12" id="KW-1185">Reference proteome</keyword>
<dbReference type="InterPro" id="IPR050250">
    <property type="entry name" value="Macrolide_Exporter_MacB"/>
</dbReference>
<evidence type="ECO:0000259" key="9">
    <source>
        <dbReference type="Pfam" id="PF02687"/>
    </source>
</evidence>
<name>A0ABU8ZMY4_9BIFI</name>
<comment type="similarity">
    <text evidence="6">Belongs to the ABC-4 integral membrane protein family.</text>
</comment>
<proteinExistence type="inferred from homology"/>
<evidence type="ECO:0000259" key="10">
    <source>
        <dbReference type="Pfam" id="PF12704"/>
    </source>
</evidence>
<dbReference type="EMBL" id="JBANBB010000001">
    <property type="protein sequence ID" value="MEK0305949.1"/>
    <property type="molecule type" value="Genomic_DNA"/>
</dbReference>
<feature type="transmembrane region" description="Helical" evidence="8">
    <location>
        <begin position="318"/>
        <end position="341"/>
    </location>
</feature>
<feature type="domain" description="MacB-like periplasmic core" evidence="10">
    <location>
        <begin position="20"/>
        <end position="250"/>
    </location>
</feature>
<evidence type="ECO:0000256" key="7">
    <source>
        <dbReference type="SAM" id="MobiDB-lite"/>
    </source>
</evidence>
<evidence type="ECO:0000256" key="4">
    <source>
        <dbReference type="ARBA" id="ARBA00022989"/>
    </source>
</evidence>
<reference evidence="11 12" key="1">
    <citation type="submission" date="2024-02" db="EMBL/GenBank/DDBJ databases">
        <title>Bifidobacterium honeyensis sp. nov., isolated from the comb honey.</title>
        <authorList>
            <person name="Liu W."/>
            <person name="Li Y."/>
        </authorList>
    </citation>
    <scope>NUCLEOTIDE SEQUENCE [LARGE SCALE GENOMIC DNA]</scope>
    <source>
        <strain evidence="11 12">IMAU50988</strain>
    </source>
</reference>
<evidence type="ECO:0000256" key="3">
    <source>
        <dbReference type="ARBA" id="ARBA00022692"/>
    </source>
</evidence>
<evidence type="ECO:0000256" key="2">
    <source>
        <dbReference type="ARBA" id="ARBA00022475"/>
    </source>
</evidence>
<organism evidence="11 12">
    <name type="scientific">Bifidobacterium favimelis</name>
    <dbReference type="NCBI Taxonomy" id="3122979"/>
    <lineage>
        <taxon>Bacteria</taxon>
        <taxon>Bacillati</taxon>
        <taxon>Actinomycetota</taxon>
        <taxon>Actinomycetes</taxon>
        <taxon>Bifidobacteriales</taxon>
        <taxon>Bifidobacteriaceae</taxon>
        <taxon>Bifidobacterium</taxon>
    </lineage>
</organism>
<protein>
    <submittedName>
        <fullName evidence="11">ABC transporter permease</fullName>
    </submittedName>
</protein>
<evidence type="ECO:0000313" key="11">
    <source>
        <dbReference type="EMBL" id="MEK0305949.1"/>
    </source>
</evidence>
<dbReference type="PANTHER" id="PTHR30572:SF4">
    <property type="entry name" value="ABC TRANSPORTER PERMEASE YTRF"/>
    <property type="match status" value="1"/>
</dbReference>
<comment type="subcellular location">
    <subcellularLocation>
        <location evidence="1">Cell membrane</location>
        <topology evidence="1">Multi-pass membrane protein</topology>
    </subcellularLocation>
</comment>
<feature type="transmembrane region" description="Helical" evidence="8">
    <location>
        <begin position="406"/>
        <end position="425"/>
    </location>
</feature>
<dbReference type="RefSeq" id="WP_340468500.1">
    <property type="nucleotide sequence ID" value="NZ_JBANBB010000001.1"/>
</dbReference>
<dbReference type="InterPro" id="IPR003838">
    <property type="entry name" value="ABC3_permease_C"/>
</dbReference>
<dbReference type="Proteomes" id="UP001373159">
    <property type="component" value="Unassembled WGS sequence"/>
</dbReference>
<dbReference type="PANTHER" id="PTHR30572">
    <property type="entry name" value="MEMBRANE COMPONENT OF TRANSPORTER-RELATED"/>
    <property type="match status" value="1"/>
</dbReference>
<evidence type="ECO:0000256" key="8">
    <source>
        <dbReference type="SAM" id="Phobius"/>
    </source>
</evidence>
<keyword evidence="3 8" id="KW-0812">Transmembrane</keyword>
<evidence type="ECO:0000256" key="6">
    <source>
        <dbReference type="ARBA" id="ARBA00038076"/>
    </source>
</evidence>
<keyword evidence="2" id="KW-1003">Cell membrane</keyword>
<accession>A0ABU8ZMY4</accession>
<comment type="caution">
    <text evidence="11">The sequence shown here is derived from an EMBL/GenBank/DDBJ whole genome shotgun (WGS) entry which is preliminary data.</text>
</comment>
<evidence type="ECO:0000313" key="12">
    <source>
        <dbReference type="Proteomes" id="UP001373159"/>
    </source>
</evidence>
<evidence type="ECO:0000256" key="5">
    <source>
        <dbReference type="ARBA" id="ARBA00023136"/>
    </source>
</evidence>
<dbReference type="Pfam" id="PF12704">
    <property type="entry name" value="MacB_PCD"/>
    <property type="match status" value="1"/>
</dbReference>
<feature type="region of interest" description="Disordered" evidence="7">
    <location>
        <begin position="71"/>
        <end position="91"/>
    </location>
</feature>
<keyword evidence="4 8" id="KW-1133">Transmembrane helix</keyword>
<keyword evidence="5 8" id="KW-0472">Membrane</keyword>
<gene>
    <name evidence="11" type="ORF">V8P97_00430</name>
</gene>
<dbReference type="Pfam" id="PF02687">
    <property type="entry name" value="FtsX"/>
    <property type="match status" value="1"/>
</dbReference>
<evidence type="ECO:0000256" key="1">
    <source>
        <dbReference type="ARBA" id="ARBA00004651"/>
    </source>
</evidence>
<sequence length="443" mass="46937">MFFLRMIARSFSRQFSKRILIAVTVCLSACVAVAMLGVVFDVGDKLNAELSTYGSNITVQPKSDAVVSDLYSTDQTGRDQDGSAQAGGQGDLPGAYLKESDVPKIKTIFWAFNITDFAPQLNIRTQVDGNRVPVVGTWFGKTIRMDSGESTVAGVKGLRPWWKVEGRWARDPTAGSQPEAMIGKDLAARLGGKAVGDQVTMSMGGRKVAVTIVGVFDSGDDDSGALYVPTATAQEVAGLKDQVDRVEVKALTTPENDLARKAARNPAALSQDEWETWYCTAYPSAIAYQIEEAIPGTVAKQVRQVAALQGDVLQKTQAVMILMTVLSLLAAAIAVANLMAATISERSSEFALLKAIGATDGAVSRLVLAETAVISLVGALAGALLGSGVAQIIGRVVFGSGITMRPMVFVLVFVLLTLTILAASVSSIRSILRLRPAEVLHGR</sequence>
<dbReference type="InterPro" id="IPR025857">
    <property type="entry name" value="MacB_PCD"/>
</dbReference>
<feature type="transmembrane region" description="Helical" evidence="8">
    <location>
        <begin position="362"/>
        <end position="386"/>
    </location>
</feature>